<gene>
    <name evidence="1" type="ORF">AUEXF2481DRAFT_36604</name>
</gene>
<protein>
    <submittedName>
        <fullName evidence="1">Uncharacterized protein</fullName>
    </submittedName>
</protein>
<dbReference type="GeneID" id="25365615"/>
<proteinExistence type="predicted"/>
<reference evidence="1 2" key="1">
    <citation type="journal article" date="2014" name="BMC Genomics">
        <title>Genome sequencing of four Aureobasidium pullulans varieties: biotechnological potential, stress tolerance, and description of new species.</title>
        <authorList>
            <person name="Gostin Ar C."/>
            <person name="Ohm R.A."/>
            <person name="Kogej T."/>
            <person name="Sonjak S."/>
            <person name="Turk M."/>
            <person name="Zajc J."/>
            <person name="Zalar P."/>
            <person name="Grube M."/>
            <person name="Sun H."/>
            <person name="Han J."/>
            <person name="Sharma A."/>
            <person name="Chiniquy J."/>
            <person name="Ngan C.Y."/>
            <person name="Lipzen A."/>
            <person name="Barry K."/>
            <person name="Grigoriev I.V."/>
            <person name="Gunde-Cimerman N."/>
        </authorList>
    </citation>
    <scope>NUCLEOTIDE SEQUENCE [LARGE SCALE GENOMIC DNA]</scope>
    <source>
        <strain evidence="1 2">EXF-2481</strain>
    </source>
</reference>
<organism evidence="1 2">
    <name type="scientific">Aureobasidium subglaciale (strain EXF-2481)</name>
    <name type="common">Aureobasidium pullulans var. subglaciale</name>
    <dbReference type="NCBI Taxonomy" id="1043005"/>
    <lineage>
        <taxon>Eukaryota</taxon>
        <taxon>Fungi</taxon>
        <taxon>Dikarya</taxon>
        <taxon>Ascomycota</taxon>
        <taxon>Pezizomycotina</taxon>
        <taxon>Dothideomycetes</taxon>
        <taxon>Dothideomycetidae</taxon>
        <taxon>Dothideales</taxon>
        <taxon>Saccotheciaceae</taxon>
        <taxon>Aureobasidium</taxon>
    </lineage>
</organism>
<keyword evidence="2" id="KW-1185">Reference proteome</keyword>
<evidence type="ECO:0000313" key="1">
    <source>
        <dbReference type="EMBL" id="KEQ98103.1"/>
    </source>
</evidence>
<dbReference type="EMBL" id="KL584752">
    <property type="protein sequence ID" value="KEQ98103.1"/>
    <property type="molecule type" value="Genomic_DNA"/>
</dbReference>
<accession>A0A074YK11</accession>
<dbReference type="InParanoid" id="A0A074YK11"/>
<dbReference type="HOGENOM" id="CLU_1948425_0_0_1"/>
<sequence>MTSPEHPTYILKSSPNINREHTIPPKTCTPGWLQLVGLGFPNPRTLVLRDKFPRTHVMHCGYTSRTLRQQWLSLPSIIYRTAFCLITIMASLWETGANAFRALGPKDQQSSGITTIARILVLVAPICRS</sequence>
<name>A0A074YK11_AURSE</name>
<evidence type="ECO:0000313" key="2">
    <source>
        <dbReference type="Proteomes" id="UP000030641"/>
    </source>
</evidence>
<dbReference type="RefSeq" id="XP_013346787.1">
    <property type="nucleotide sequence ID" value="XM_013491333.1"/>
</dbReference>
<dbReference type="STRING" id="1043005.A0A074YK11"/>
<dbReference type="OrthoDB" id="5384040at2759"/>
<dbReference type="AlphaFoldDB" id="A0A074YK11"/>
<dbReference type="Proteomes" id="UP000030641">
    <property type="component" value="Unassembled WGS sequence"/>
</dbReference>